<dbReference type="RefSeq" id="WP_174403714.1">
    <property type="nucleotide sequence ID" value="NZ_BLVO01000004.1"/>
</dbReference>
<evidence type="ECO:0000313" key="3">
    <source>
        <dbReference type="EMBL" id="GFM32038.1"/>
    </source>
</evidence>
<feature type="coiled-coil region" evidence="2">
    <location>
        <begin position="110"/>
        <end position="158"/>
    </location>
</feature>
<proteinExistence type="inferred from homology"/>
<sequence length="233" mass="25933">MSIFQRLFKFAQAESHAVLDKIEDPIKLTEQGIRDLKNDLQAAMSSLADVKSMAINTRKQAEAAKSRSTEYEKKAMLLLQKAQFEDMNMAEAERLATMALEEKGRQDEEFVRLNAEAEQHEKMSAQLQTNVNKIKSTITRYENELRTLKARAKTAQATRKVNEQIAKVDTSGTVAMLERMKEKVDAEESLAAAYADLATESTGLDNDIDAALGNVSKIDAQDKLAALKAKMGM</sequence>
<comment type="similarity">
    <text evidence="1">Belongs to the PspA/Vipp/IM30 family.</text>
</comment>
<name>A0A7J0BET0_9BACT</name>
<dbReference type="AlphaFoldDB" id="A0A7J0BET0"/>
<dbReference type="Pfam" id="PF04012">
    <property type="entry name" value="PspA_IM30"/>
    <property type="match status" value="1"/>
</dbReference>
<protein>
    <recommendedName>
        <fullName evidence="5">Phage shock protein A</fullName>
    </recommendedName>
</protein>
<keyword evidence="2" id="KW-0175">Coiled coil</keyword>
<reference evidence="3 4" key="1">
    <citation type="submission" date="2020-05" db="EMBL/GenBank/DDBJ databases">
        <title>Draft genome sequence of Desulfovibrio sp. strain HN2T.</title>
        <authorList>
            <person name="Ueno A."/>
            <person name="Tamazawa S."/>
            <person name="Tamamura S."/>
            <person name="Murakami T."/>
            <person name="Kiyama T."/>
            <person name="Inomata H."/>
            <person name="Amano Y."/>
            <person name="Miyakawa K."/>
            <person name="Tamaki H."/>
            <person name="Naganuma T."/>
            <person name="Kaneko K."/>
        </authorList>
    </citation>
    <scope>NUCLEOTIDE SEQUENCE [LARGE SCALE GENOMIC DNA]</scope>
    <source>
        <strain evidence="3 4">HN2</strain>
    </source>
</reference>
<evidence type="ECO:0000313" key="4">
    <source>
        <dbReference type="Proteomes" id="UP000503840"/>
    </source>
</evidence>
<dbReference type="InterPro" id="IPR007157">
    <property type="entry name" value="PspA_VIPP1"/>
</dbReference>
<evidence type="ECO:0000256" key="2">
    <source>
        <dbReference type="SAM" id="Coils"/>
    </source>
</evidence>
<dbReference type="EMBL" id="BLVO01000004">
    <property type="protein sequence ID" value="GFM32038.1"/>
    <property type="molecule type" value="Genomic_DNA"/>
</dbReference>
<dbReference type="PANTHER" id="PTHR31088">
    <property type="entry name" value="MEMBRANE-ASSOCIATED PROTEIN VIPP1, CHLOROPLASTIC"/>
    <property type="match status" value="1"/>
</dbReference>
<comment type="caution">
    <text evidence="3">The sequence shown here is derived from an EMBL/GenBank/DDBJ whole genome shotgun (WGS) entry which is preliminary data.</text>
</comment>
<evidence type="ECO:0008006" key="5">
    <source>
        <dbReference type="Google" id="ProtNLM"/>
    </source>
</evidence>
<dbReference type="Proteomes" id="UP000503840">
    <property type="component" value="Unassembled WGS sequence"/>
</dbReference>
<dbReference type="PANTHER" id="PTHR31088:SF6">
    <property type="entry name" value="PHAGE SHOCK PROTEIN A"/>
    <property type="match status" value="1"/>
</dbReference>
<organism evidence="3 4">
    <name type="scientific">Desulfovibrio subterraneus</name>
    <dbReference type="NCBI Taxonomy" id="2718620"/>
    <lineage>
        <taxon>Bacteria</taxon>
        <taxon>Pseudomonadati</taxon>
        <taxon>Thermodesulfobacteriota</taxon>
        <taxon>Desulfovibrionia</taxon>
        <taxon>Desulfovibrionales</taxon>
        <taxon>Desulfovibrionaceae</taxon>
        <taxon>Desulfovibrio</taxon>
    </lineage>
</organism>
<gene>
    <name evidence="3" type="ORF">DSM101010T_04030</name>
</gene>
<accession>A0A7J0BET0</accession>
<evidence type="ECO:0000256" key="1">
    <source>
        <dbReference type="ARBA" id="ARBA00043985"/>
    </source>
</evidence>
<keyword evidence="4" id="KW-1185">Reference proteome</keyword>